<comment type="catalytic activity">
    <reaction evidence="6">
        <text>a 2'-deoxyadenosine in DNA + S-adenosyl-L-methionine = an N(6)-methyl-2'-deoxyadenosine in DNA + S-adenosyl-L-homocysteine + H(+)</text>
        <dbReference type="Rhea" id="RHEA:15197"/>
        <dbReference type="Rhea" id="RHEA-COMP:12418"/>
        <dbReference type="Rhea" id="RHEA-COMP:12419"/>
        <dbReference type="ChEBI" id="CHEBI:15378"/>
        <dbReference type="ChEBI" id="CHEBI:57856"/>
        <dbReference type="ChEBI" id="CHEBI:59789"/>
        <dbReference type="ChEBI" id="CHEBI:90615"/>
        <dbReference type="ChEBI" id="CHEBI:90616"/>
        <dbReference type="EC" id="2.1.1.72"/>
    </reaction>
</comment>
<dbReference type="Gene3D" id="3.40.50.150">
    <property type="entry name" value="Vaccinia Virus protein VP39"/>
    <property type="match status" value="1"/>
</dbReference>
<dbReference type="InterPro" id="IPR002941">
    <property type="entry name" value="DNA_methylase_N4/N6"/>
</dbReference>
<evidence type="ECO:0000259" key="7">
    <source>
        <dbReference type="Pfam" id="PF01555"/>
    </source>
</evidence>
<dbReference type="Pfam" id="PF01555">
    <property type="entry name" value="N6_N4_Mtase"/>
    <property type="match status" value="1"/>
</dbReference>
<evidence type="ECO:0000256" key="3">
    <source>
        <dbReference type="ARBA" id="ARBA00022603"/>
    </source>
</evidence>
<evidence type="ECO:0000256" key="1">
    <source>
        <dbReference type="ARBA" id="ARBA00006594"/>
    </source>
</evidence>
<keyword evidence="4 9" id="KW-0808">Transferase</keyword>
<dbReference type="EMBL" id="QSJG01000022">
    <property type="protein sequence ID" value="RHD53434.1"/>
    <property type="molecule type" value="Genomic_DNA"/>
</dbReference>
<dbReference type="Pfam" id="PF18273">
    <property type="entry name" value="T3RM_EcoP15I_C"/>
    <property type="match status" value="1"/>
</dbReference>
<gene>
    <name evidence="9" type="ORF">DW789_10785</name>
</gene>
<evidence type="ECO:0000313" key="9">
    <source>
        <dbReference type="EMBL" id="RHD53434.1"/>
    </source>
</evidence>
<feature type="domain" description="DNA methylase N-4/N-6" evidence="7">
    <location>
        <begin position="116"/>
        <end position="472"/>
    </location>
</feature>
<dbReference type="GO" id="GO:0032259">
    <property type="term" value="P:methylation"/>
    <property type="evidence" value="ECO:0007669"/>
    <property type="project" value="UniProtKB-KW"/>
</dbReference>
<proteinExistence type="inferred from homology"/>
<name>A0A414FRW4_9BACT</name>
<evidence type="ECO:0000313" key="10">
    <source>
        <dbReference type="Proteomes" id="UP000284361"/>
    </source>
</evidence>
<keyword evidence="3 9" id="KW-0489">Methyltransferase</keyword>
<dbReference type="EC" id="2.1.1.72" evidence="2"/>
<reference evidence="9 10" key="1">
    <citation type="submission" date="2018-08" db="EMBL/GenBank/DDBJ databases">
        <title>A genome reference for cultivated species of the human gut microbiota.</title>
        <authorList>
            <person name="Zou Y."/>
            <person name="Xue W."/>
            <person name="Luo G."/>
        </authorList>
    </citation>
    <scope>NUCLEOTIDE SEQUENCE [LARGE SCALE GENOMIC DNA]</scope>
    <source>
        <strain evidence="9 10">AM31-10</strain>
    </source>
</reference>
<evidence type="ECO:0000259" key="8">
    <source>
        <dbReference type="Pfam" id="PF18273"/>
    </source>
</evidence>
<dbReference type="InterPro" id="IPR002052">
    <property type="entry name" value="DNA_methylase_N6_adenine_CS"/>
</dbReference>
<sequence>MIKDIIDANNNVTVGAKEIEILKEHFPACFRNGSFDIERLKEYLKDKIHVTEEGYELRFLGKNYARLLASLDTTTVIVPDAEHNNLPENKDSKNIYISGDNLDALKHLLKSYAASIKCIYIDPPYNTGSDDFVYTDSFNFTVEELASKLSISEEQASRVLDLTRRGSATHSAWLMFMLPRLLLARDLLSKDGVIFISIDDNEQSNLKLLCDEVFGEENLIGSFPRITKRGGKSSDVIAQNHDYLFIYSKGAAPLLYPLEHNDAGFKYKDSHFEQRGYYKLNQTLDYDSLQYSSSLDYPIIMDGETFYPGGSEEDYIDRQKGNHNRADWCWRWSKDKFKFGLDNDFIVLKRTRNGSRIYTKTYQKAFIEDGDKGYFIDYGDRTKSVSTLELTENIYSNDNATKDVAQTIGKKIFDYTKPISLIMFALDLCVRNDDIVLDFFSGSGTTGESVMRWNAETRNTVRYILVQIPEQVKENTSAQKAGYKTIDEIGQARIKLAVNKLRKENPMFHGDLGFKHFTLQEPTNQSIEKMEQFDPHSIFGDKTLVDEFGVPTILTTWLVRDGYGLTSDIKTLNIEGYELYYMDKHLYIINPNLSNEVVASLLDRYQSNAGFNPQNIVIYGYALSWGELQGLKDSLRVIRDGEKNMRINFDIRY</sequence>
<comment type="similarity">
    <text evidence="1">Belongs to the N(4)/N(6)-methyltransferase family.</text>
</comment>
<evidence type="ECO:0000256" key="4">
    <source>
        <dbReference type="ARBA" id="ARBA00022679"/>
    </source>
</evidence>
<dbReference type="InterPro" id="IPR002295">
    <property type="entry name" value="N4/N6-MTase_EcoPI_Mod-like"/>
</dbReference>
<dbReference type="PROSITE" id="PS00092">
    <property type="entry name" value="N6_MTASE"/>
    <property type="match status" value="1"/>
</dbReference>
<dbReference type="RefSeq" id="WP_118165352.1">
    <property type="nucleotide sequence ID" value="NZ_QSJG01000022.1"/>
</dbReference>
<dbReference type="Proteomes" id="UP000284361">
    <property type="component" value="Unassembled WGS sequence"/>
</dbReference>
<dbReference type="PIRSF" id="PIRSF015855">
    <property type="entry name" value="TypeIII_Mtase_mKpnI"/>
    <property type="match status" value="1"/>
</dbReference>
<organism evidence="9 10">
    <name type="scientific">Phocaeicola plebeius</name>
    <dbReference type="NCBI Taxonomy" id="310297"/>
    <lineage>
        <taxon>Bacteria</taxon>
        <taxon>Pseudomonadati</taxon>
        <taxon>Bacteroidota</taxon>
        <taxon>Bacteroidia</taxon>
        <taxon>Bacteroidales</taxon>
        <taxon>Bacteroidaceae</taxon>
        <taxon>Phocaeicola</taxon>
    </lineage>
</organism>
<evidence type="ECO:0000256" key="5">
    <source>
        <dbReference type="ARBA" id="ARBA00022691"/>
    </source>
</evidence>
<feature type="domain" description="Type III R-M EcoP15I C-terminal" evidence="8">
    <location>
        <begin position="549"/>
        <end position="644"/>
    </location>
</feature>
<protein>
    <recommendedName>
        <fullName evidence="2">site-specific DNA-methyltransferase (adenine-specific)</fullName>
        <ecNumber evidence="2">2.1.1.72</ecNumber>
    </recommendedName>
</protein>
<evidence type="ECO:0000256" key="2">
    <source>
        <dbReference type="ARBA" id="ARBA00011900"/>
    </source>
</evidence>
<dbReference type="SUPFAM" id="SSF53335">
    <property type="entry name" value="S-adenosyl-L-methionine-dependent methyltransferases"/>
    <property type="match status" value="1"/>
</dbReference>
<dbReference type="AlphaFoldDB" id="A0A414FRW4"/>
<dbReference type="InterPro" id="IPR041405">
    <property type="entry name" value="T3RM_EcoP15I_C"/>
</dbReference>
<accession>A0A414FRW4</accession>
<comment type="caution">
    <text evidence="9">The sequence shown here is derived from an EMBL/GenBank/DDBJ whole genome shotgun (WGS) entry which is preliminary data.</text>
</comment>
<dbReference type="GO" id="GO:0003677">
    <property type="term" value="F:DNA binding"/>
    <property type="evidence" value="ECO:0007669"/>
    <property type="project" value="InterPro"/>
</dbReference>
<keyword evidence="5" id="KW-0949">S-adenosyl-L-methionine</keyword>
<dbReference type="PRINTS" id="PR00506">
    <property type="entry name" value="D21N6MTFRASE"/>
</dbReference>
<dbReference type="GO" id="GO:0009007">
    <property type="term" value="F:site-specific DNA-methyltransferase (adenine-specific) activity"/>
    <property type="evidence" value="ECO:0007669"/>
    <property type="project" value="UniProtKB-EC"/>
</dbReference>
<evidence type="ECO:0000256" key="6">
    <source>
        <dbReference type="ARBA" id="ARBA00047942"/>
    </source>
</evidence>
<dbReference type="GO" id="GO:0008170">
    <property type="term" value="F:N-methyltransferase activity"/>
    <property type="evidence" value="ECO:0007669"/>
    <property type="project" value="InterPro"/>
</dbReference>
<dbReference type="InterPro" id="IPR029063">
    <property type="entry name" value="SAM-dependent_MTases_sf"/>
</dbReference>